<reference evidence="2 3" key="1">
    <citation type="journal article" date="2011" name="Science">
        <title>The ecoresponsive genome of Daphnia pulex.</title>
        <authorList>
            <person name="Colbourne J.K."/>
            <person name="Pfrender M.E."/>
            <person name="Gilbert D."/>
            <person name="Thomas W.K."/>
            <person name="Tucker A."/>
            <person name="Oakley T.H."/>
            <person name="Tokishita S."/>
            <person name="Aerts A."/>
            <person name="Arnold G.J."/>
            <person name="Basu M.K."/>
            <person name="Bauer D.J."/>
            <person name="Caceres C.E."/>
            <person name="Carmel L."/>
            <person name="Casola C."/>
            <person name="Choi J.H."/>
            <person name="Detter J.C."/>
            <person name="Dong Q."/>
            <person name="Dusheyko S."/>
            <person name="Eads B.D."/>
            <person name="Frohlich T."/>
            <person name="Geiler-Samerotte K.A."/>
            <person name="Gerlach D."/>
            <person name="Hatcher P."/>
            <person name="Jogdeo S."/>
            <person name="Krijgsveld J."/>
            <person name="Kriventseva E.V."/>
            <person name="Kultz D."/>
            <person name="Laforsch C."/>
            <person name="Lindquist E."/>
            <person name="Lopez J."/>
            <person name="Manak J.R."/>
            <person name="Muller J."/>
            <person name="Pangilinan J."/>
            <person name="Patwardhan R.P."/>
            <person name="Pitluck S."/>
            <person name="Pritham E.J."/>
            <person name="Rechtsteiner A."/>
            <person name="Rho M."/>
            <person name="Rogozin I.B."/>
            <person name="Sakarya O."/>
            <person name="Salamov A."/>
            <person name="Schaack S."/>
            <person name="Shapiro H."/>
            <person name="Shiga Y."/>
            <person name="Skalitzky C."/>
            <person name="Smith Z."/>
            <person name="Souvorov A."/>
            <person name="Sung W."/>
            <person name="Tang Z."/>
            <person name="Tsuchiya D."/>
            <person name="Tu H."/>
            <person name="Vos H."/>
            <person name="Wang M."/>
            <person name="Wolf Y.I."/>
            <person name="Yamagata H."/>
            <person name="Yamada T."/>
            <person name="Ye Y."/>
            <person name="Shaw J.R."/>
            <person name="Andrews J."/>
            <person name="Crease T.J."/>
            <person name="Tang H."/>
            <person name="Lucas S.M."/>
            <person name="Robertson H.M."/>
            <person name="Bork P."/>
            <person name="Koonin E.V."/>
            <person name="Zdobnov E.M."/>
            <person name="Grigoriev I.V."/>
            <person name="Lynch M."/>
            <person name="Boore J.L."/>
        </authorList>
    </citation>
    <scope>NUCLEOTIDE SEQUENCE [LARGE SCALE GENOMIC DNA]</scope>
</reference>
<evidence type="ECO:0000313" key="3">
    <source>
        <dbReference type="Proteomes" id="UP000000305"/>
    </source>
</evidence>
<dbReference type="SUPFAM" id="SSF56219">
    <property type="entry name" value="DNase I-like"/>
    <property type="match status" value="1"/>
</dbReference>
<proteinExistence type="predicted"/>
<protein>
    <recommendedName>
        <fullName evidence="1">Endonuclease/exonuclease/phosphatase domain-containing protein</fullName>
    </recommendedName>
</protein>
<dbReference type="Pfam" id="PF14529">
    <property type="entry name" value="Exo_endo_phos_2"/>
    <property type="match status" value="1"/>
</dbReference>
<dbReference type="HOGENOM" id="CLU_611475_0_0_1"/>
<dbReference type="AlphaFoldDB" id="E9H8A1"/>
<sequence>MKKHPIKILQWNARGLFRAKLQEFRENLRSVNPLIVFLSETHWKNEYTIKFSAYNSYLLNRPSQGGGVAILVKKAIQTNILTLPNLPNLEAVGVSVKLNDSFIDLISVYCPNGNQCNDQEINLLFNTPRNKAIIGGDFNSHSEVSDDFHTTNSCGRKISEFLLTDPNWTLSTPRNLNTRPNSRDYSSSTIDLTFTTSDLSPLTSIHTGPYWSSDHLPVIIDIDLVTTQTASLAPRWKFDDKKWGEWNSAISSSFNSQSFSEIEDPAASHSSFTNAIIEASTKFFKRKHSMLPKEKARPWWTEKYKKATRDVRKAHNTWKESLLPSDKTNLNRLEAIKKKTILAAKNYSWSNFIDNLGVPKNTTIFWNFTKNMLRGQQESPLNKFPLTQNGITACSHEDKAKLLLDEFCPLEDPLAEEPMYSAAINRHLQDDSPTLSTTLSPRSKYQTA</sequence>
<feature type="domain" description="Endonuclease/exonuclease/phosphatase" evidence="1">
    <location>
        <begin position="103"/>
        <end position="219"/>
    </location>
</feature>
<dbReference type="PhylomeDB" id="E9H8A1"/>
<accession>E9H8A1</accession>
<evidence type="ECO:0000259" key="1">
    <source>
        <dbReference type="Pfam" id="PF14529"/>
    </source>
</evidence>
<dbReference type="InterPro" id="IPR005135">
    <property type="entry name" value="Endo/exonuclease/phosphatase"/>
</dbReference>
<evidence type="ECO:0000313" key="2">
    <source>
        <dbReference type="EMBL" id="EFX72063.1"/>
    </source>
</evidence>
<gene>
    <name evidence="2" type="ORF">DAPPUDRAFT_111147</name>
</gene>
<dbReference type="PANTHER" id="PTHR33273:SF4">
    <property type="entry name" value="ENDONUCLEASE_EXONUCLEASE_PHOSPHATASE DOMAIN-CONTAINING PROTEIN"/>
    <property type="match status" value="1"/>
</dbReference>
<dbReference type="PANTHER" id="PTHR33273">
    <property type="entry name" value="DOMAIN-CONTAINING PROTEIN, PUTATIVE-RELATED"/>
    <property type="match status" value="1"/>
</dbReference>
<dbReference type="eggNOG" id="KOG1075">
    <property type="taxonomic scope" value="Eukaryota"/>
</dbReference>
<dbReference type="KEGG" id="dpx:DAPPUDRAFT_111147"/>
<keyword evidence="3" id="KW-1185">Reference proteome</keyword>
<dbReference type="EMBL" id="GL732603">
    <property type="protein sequence ID" value="EFX72063.1"/>
    <property type="molecule type" value="Genomic_DNA"/>
</dbReference>
<dbReference type="InterPro" id="IPR036691">
    <property type="entry name" value="Endo/exonu/phosph_ase_sf"/>
</dbReference>
<organism evidence="2 3">
    <name type="scientific">Daphnia pulex</name>
    <name type="common">Water flea</name>
    <dbReference type="NCBI Taxonomy" id="6669"/>
    <lineage>
        <taxon>Eukaryota</taxon>
        <taxon>Metazoa</taxon>
        <taxon>Ecdysozoa</taxon>
        <taxon>Arthropoda</taxon>
        <taxon>Crustacea</taxon>
        <taxon>Branchiopoda</taxon>
        <taxon>Diplostraca</taxon>
        <taxon>Cladocera</taxon>
        <taxon>Anomopoda</taxon>
        <taxon>Daphniidae</taxon>
        <taxon>Daphnia</taxon>
    </lineage>
</organism>
<dbReference type="GO" id="GO:0003824">
    <property type="term" value="F:catalytic activity"/>
    <property type="evidence" value="ECO:0007669"/>
    <property type="project" value="InterPro"/>
</dbReference>
<dbReference type="Proteomes" id="UP000000305">
    <property type="component" value="Unassembled WGS sequence"/>
</dbReference>
<dbReference type="Gene3D" id="3.60.10.10">
    <property type="entry name" value="Endonuclease/exonuclease/phosphatase"/>
    <property type="match status" value="1"/>
</dbReference>
<dbReference type="OMA" id="IATWNAN"/>
<dbReference type="OrthoDB" id="6381824at2759"/>
<name>E9H8A1_DAPPU</name>
<dbReference type="InParanoid" id="E9H8A1"/>